<reference evidence="1" key="2">
    <citation type="journal article" date="2015" name="Fish Shellfish Immunol.">
        <title>Early steps in the European eel (Anguilla anguilla)-Vibrio vulnificus interaction in the gills: Role of the RtxA13 toxin.</title>
        <authorList>
            <person name="Callol A."/>
            <person name="Pajuelo D."/>
            <person name="Ebbesson L."/>
            <person name="Teles M."/>
            <person name="MacKenzie S."/>
            <person name="Amaro C."/>
        </authorList>
    </citation>
    <scope>NUCLEOTIDE SEQUENCE</scope>
</reference>
<dbReference type="EMBL" id="GBXM01070603">
    <property type="protein sequence ID" value="JAH37974.1"/>
    <property type="molecule type" value="Transcribed_RNA"/>
</dbReference>
<organism evidence="1">
    <name type="scientific">Anguilla anguilla</name>
    <name type="common">European freshwater eel</name>
    <name type="synonym">Muraena anguilla</name>
    <dbReference type="NCBI Taxonomy" id="7936"/>
    <lineage>
        <taxon>Eukaryota</taxon>
        <taxon>Metazoa</taxon>
        <taxon>Chordata</taxon>
        <taxon>Craniata</taxon>
        <taxon>Vertebrata</taxon>
        <taxon>Euteleostomi</taxon>
        <taxon>Actinopterygii</taxon>
        <taxon>Neopterygii</taxon>
        <taxon>Teleostei</taxon>
        <taxon>Anguilliformes</taxon>
        <taxon>Anguillidae</taxon>
        <taxon>Anguilla</taxon>
    </lineage>
</organism>
<dbReference type="AlphaFoldDB" id="A0A0E9S989"/>
<sequence length="24" mass="2634">MSKPCFLVSLRVGMPTAKTENNLP</sequence>
<reference evidence="1" key="1">
    <citation type="submission" date="2014-11" db="EMBL/GenBank/DDBJ databases">
        <authorList>
            <person name="Amaro Gonzalez C."/>
        </authorList>
    </citation>
    <scope>NUCLEOTIDE SEQUENCE</scope>
</reference>
<protein>
    <submittedName>
        <fullName evidence="1">Uncharacterized protein</fullName>
    </submittedName>
</protein>
<evidence type="ECO:0000313" key="1">
    <source>
        <dbReference type="EMBL" id="JAH37974.1"/>
    </source>
</evidence>
<name>A0A0E9S989_ANGAN</name>
<accession>A0A0E9S989</accession>
<proteinExistence type="predicted"/>